<protein>
    <submittedName>
        <fullName evidence="3">Uncharacterized protein</fullName>
    </submittedName>
</protein>
<accession>A0A1U7LVV7</accession>
<keyword evidence="2" id="KW-0732">Signal</keyword>
<dbReference type="EMBL" id="LXFE01000144">
    <property type="protein sequence ID" value="OLL26816.1"/>
    <property type="molecule type" value="Genomic_DNA"/>
</dbReference>
<evidence type="ECO:0000256" key="2">
    <source>
        <dbReference type="SAM" id="SignalP"/>
    </source>
</evidence>
<organism evidence="3 4">
    <name type="scientific">Neolecta irregularis (strain DAH-3)</name>
    <dbReference type="NCBI Taxonomy" id="1198029"/>
    <lineage>
        <taxon>Eukaryota</taxon>
        <taxon>Fungi</taxon>
        <taxon>Dikarya</taxon>
        <taxon>Ascomycota</taxon>
        <taxon>Taphrinomycotina</taxon>
        <taxon>Neolectales</taxon>
        <taxon>Neolectaceae</taxon>
        <taxon>Neolecta</taxon>
    </lineage>
</organism>
<evidence type="ECO:0000313" key="3">
    <source>
        <dbReference type="EMBL" id="OLL26816.1"/>
    </source>
</evidence>
<dbReference type="Proteomes" id="UP000186594">
    <property type="component" value="Unassembled WGS sequence"/>
</dbReference>
<feature type="compositionally biased region" description="Low complexity" evidence="1">
    <location>
        <begin position="205"/>
        <end position="223"/>
    </location>
</feature>
<dbReference type="AlphaFoldDB" id="A0A1U7LVV7"/>
<reference evidence="3 4" key="1">
    <citation type="submission" date="2016-04" db="EMBL/GenBank/DDBJ databases">
        <title>Evolutionary innovation and constraint leading to complex multicellularity in the Ascomycota.</title>
        <authorList>
            <person name="Cisse O."/>
            <person name="Nguyen A."/>
            <person name="Hewitt D.A."/>
            <person name="Jedd G."/>
            <person name="Stajich J.E."/>
        </authorList>
    </citation>
    <scope>NUCLEOTIDE SEQUENCE [LARGE SCALE GENOMIC DNA]</scope>
    <source>
        <strain evidence="3 4">DAH-3</strain>
    </source>
</reference>
<feature type="region of interest" description="Disordered" evidence="1">
    <location>
        <begin position="168"/>
        <end position="195"/>
    </location>
</feature>
<keyword evidence="4" id="KW-1185">Reference proteome</keyword>
<comment type="caution">
    <text evidence="3">The sequence shown here is derived from an EMBL/GenBank/DDBJ whole genome shotgun (WGS) entry which is preliminary data.</text>
</comment>
<feature type="chain" id="PRO_5013092406" evidence="2">
    <location>
        <begin position="18"/>
        <end position="242"/>
    </location>
</feature>
<sequence length="242" mass="25308">MLAFVALVLVVAAFVSAQSNAIGEFSDSRSISFVNIRPGTKLNSAQLSLWETNIVISRNSGSNLKFTLLDAGSRINQEGHNLWVDPASGICSIATITPGTSAVVGKFSLDDGGYLALSSDNEQYGFHACPDANNNYLLYAFPLSSAVIPQKCFPLSLIDTSRMINQSGSQNSVSSNAGGSGSSGPSDFKSLSPVSSSFSKVNTTFASKKNNSSPKEPNSSTKNGRANVLAGVMGLVGFFALM</sequence>
<evidence type="ECO:0000313" key="4">
    <source>
        <dbReference type="Proteomes" id="UP000186594"/>
    </source>
</evidence>
<feature type="signal peptide" evidence="2">
    <location>
        <begin position="1"/>
        <end position="17"/>
    </location>
</feature>
<evidence type="ECO:0000256" key="1">
    <source>
        <dbReference type="SAM" id="MobiDB-lite"/>
    </source>
</evidence>
<proteinExistence type="predicted"/>
<name>A0A1U7LVV7_NEOID</name>
<feature type="region of interest" description="Disordered" evidence="1">
    <location>
        <begin position="205"/>
        <end position="224"/>
    </location>
</feature>
<gene>
    <name evidence="3" type="ORF">NEOLI_000999</name>
</gene>